<gene>
    <name evidence="2" type="ORF">KPS_001612</name>
</gene>
<dbReference type="EMBL" id="CP133659">
    <property type="protein sequence ID" value="WMW66976.1"/>
    <property type="molecule type" value="Genomic_DNA"/>
</dbReference>
<feature type="region of interest" description="Disordered" evidence="1">
    <location>
        <begin position="151"/>
        <end position="183"/>
    </location>
</feature>
<keyword evidence="3" id="KW-1185">Reference proteome</keyword>
<evidence type="ECO:0000313" key="2">
    <source>
        <dbReference type="EMBL" id="WMW66976.1"/>
    </source>
</evidence>
<protein>
    <submittedName>
        <fullName evidence="2">Uncharacterized protein</fullName>
    </submittedName>
</protein>
<dbReference type="Proteomes" id="UP001180616">
    <property type="component" value="Chromosome"/>
</dbReference>
<sequence>MLDYYRFKEIHDLFMKGKTEEARHVLMEMQSRYVSLCDENTMLKMQVQEFEDILYLSRNLVFDGFCYWLITGNIKQGPFCQSCYNRDGVLVRLTAHEGTWQCATCGTVHDRETHYGMPATGFGLGAALATAHDAGRTALAGLADLASMAGRPDPANRTGRAASIGAGDDLAPDAPPPGAQSVRPVRVGKLLPFVK</sequence>
<dbReference type="RefSeq" id="WP_309542826.1">
    <property type="nucleotide sequence ID" value="NZ_CP133659.1"/>
</dbReference>
<reference evidence="2" key="1">
    <citation type="submission" date="2023-09" db="EMBL/GenBank/DDBJ databases">
        <authorList>
            <consortium name="CW5 consortium"/>
            <person name="Lu C.-W."/>
        </authorList>
    </citation>
    <scope>NUCLEOTIDE SEQUENCE</scope>
    <source>
        <strain evidence="2">KPS</strain>
    </source>
</reference>
<accession>A0ABY9R6Q0</accession>
<proteinExistence type="predicted"/>
<organism evidence="2 3">
    <name type="scientific">Nitratidesulfovibrio liaohensis</name>
    <dbReference type="NCBI Taxonomy" id="2604158"/>
    <lineage>
        <taxon>Bacteria</taxon>
        <taxon>Pseudomonadati</taxon>
        <taxon>Thermodesulfobacteriota</taxon>
        <taxon>Desulfovibrionia</taxon>
        <taxon>Desulfovibrionales</taxon>
        <taxon>Desulfovibrionaceae</taxon>
        <taxon>Nitratidesulfovibrio</taxon>
    </lineage>
</organism>
<name>A0ABY9R6Q0_9BACT</name>
<evidence type="ECO:0000313" key="3">
    <source>
        <dbReference type="Proteomes" id="UP001180616"/>
    </source>
</evidence>
<evidence type="ECO:0000256" key="1">
    <source>
        <dbReference type="SAM" id="MobiDB-lite"/>
    </source>
</evidence>